<evidence type="ECO:0000256" key="4">
    <source>
        <dbReference type="ARBA" id="ARBA00023136"/>
    </source>
</evidence>
<evidence type="ECO:0000256" key="2">
    <source>
        <dbReference type="ARBA" id="ARBA00022692"/>
    </source>
</evidence>
<evidence type="ECO:0000256" key="1">
    <source>
        <dbReference type="ARBA" id="ARBA00004141"/>
    </source>
</evidence>
<name>A0ABQ0X0A3_9MICC</name>
<comment type="caution">
    <text evidence="7">The sequence shown here is derived from an EMBL/GenBank/DDBJ whole genome shotgun (WGS) entry which is preliminary data.</text>
</comment>
<feature type="transmembrane region" description="Helical" evidence="6">
    <location>
        <begin position="196"/>
        <end position="216"/>
    </location>
</feature>
<accession>A0ABQ0X0A3</accession>
<proteinExistence type="predicted"/>
<dbReference type="Proteomes" id="UP000321155">
    <property type="component" value="Unassembled WGS sequence"/>
</dbReference>
<evidence type="ECO:0000313" key="7">
    <source>
        <dbReference type="EMBL" id="GEO90896.1"/>
    </source>
</evidence>
<dbReference type="Pfam" id="PF01566">
    <property type="entry name" value="Nramp"/>
    <property type="match status" value="1"/>
</dbReference>
<evidence type="ECO:0000256" key="6">
    <source>
        <dbReference type="SAM" id="Phobius"/>
    </source>
</evidence>
<dbReference type="InterPro" id="IPR001046">
    <property type="entry name" value="NRAMP_fam"/>
</dbReference>
<feature type="transmembrane region" description="Helical" evidence="6">
    <location>
        <begin position="66"/>
        <end position="84"/>
    </location>
</feature>
<keyword evidence="2 6" id="KW-0812">Transmembrane</keyword>
<evidence type="ECO:0000256" key="3">
    <source>
        <dbReference type="ARBA" id="ARBA00022989"/>
    </source>
</evidence>
<evidence type="ECO:0000256" key="5">
    <source>
        <dbReference type="SAM" id="MobiDB-lite"/>
    </source>
</evidence>
<reference evidence="7 8" key="1">
    <citation type="submission" date="2019-07" db="EMBL/GenBank/DDBJ databases">
        <title>Whole genome shotgun sequence of Kocuria flava NBRC 107626.</title>
        <authorList>
            <person name="Hosoyama A."/>
            <person name="Uohara A."/>
            <person name="Ohji S."/>
            <person name="Ichikawa N."/>
        </authorList>
    </citation>
    <scope>NUCLEOTIDE SEQUENCE [LARGE SCALE GENOMIC DNA]</scope>
    <source>
        <strain evidence="7 8">NBRC 107626</strain>
    </source>
</reference>
<comment type="subcellular location">
    <subcellularLocation>
        <location evidence="1">Membrane</location>
        <topology evidence="1">Multi-pass membrane protein</topology>
    </subcellularLocation>
</comment>
<dbReference type="EMBL" id="BJZR01000003">
    <property type="protein sequence ID" value="GEO90896.1"/>
    <property type="molecule type" value="Genomic_DNA"/>
</dbReference>
<feature type="transmembrane region" description="Helical" evidence="6">
    <location>
        <begin position="90"/>
        <end position="112"/>
    </location>
</feature>
<dbReference type="PANTHER" id="PTHR11706:SF2">
    <property type="entry name" value="TRANSPORTER PROTEIN"/>
    <property type="match status" value="1"/>
</dbReference>
<keyword evidence="3 6" id="KW-1133">Transmembrane helix</keyword>
<feature type="transmembrane region" description="Helical" evidence="6">
    <location>
        <begin position="364"/>
        <end position="381"/>
    </location>
</feature>
<feature type="region of interest" description="Disordered" evidence="5">
    <location>
        <begin position="1"/>
        <end position="52"/>
    </location>
</feature>
<feature type="compositionally biased region" description="Polar residues" evidence="5">
    <location>
        <begin position="1"/>
        <end position="12"/>
    </location>
</feature>
<keyword evidence="8" id="KW-1185">Reference proteome</keyword>
<dbReference type="PANTHER" id="PTHR11706">
    <property type="entry name" value="SOLUTE CARRIER PROTEIN FAMILY 11 MEMBER"/>
    <property type="match status" value="1"/>
</dbReference>
<feature type="transmembrane region" description="Helical" evidence="6">
    <location>
        <begin position="387"/>
        <end position="410"/>
    </location>
</feature>
<feature type="transmembrane region" description="Helical" evidence="6">
    <location>
        <begin position="133"/>
        <end position="155"/>
    </location>
</feature>
<protein>
    <submittedName>
        <fullName evidence="7">Uncharacterized protein</fullName>
    </submittedName>
</protein>
<organism evidence="7 8">
    <name type="scientific">Kocuria flava</name>
    <dbReference type="NCBI Taxonomy" id="446860"/>
    <lineage>
        <taxon>Bacteria</taxon>
        <taxon>Bacillati</taxon>
        <taxon>Actinomycetota</taxon>
        <taxon>Actinomycetes</taxon>
        <taxon>Micrococcales</taxon>
        <taxon>Micrococcaceae</taxon>
        <taxon>Kocuria</taxon>
    </lineage>
</organism>
<sequence length="453" mass="46836">MFNNHYTDSEVTGATPVAGRRRRRRAGRNRETQEGSMSSSAPVPPAEKETGSALGPAAMRAVNRSALLGALFLMATSAIGPGFITQTANFTVQLGAAFAFAIVVSIVVDIAVQLNVWRVIGVSGLKAHELGNRVLPGLGWFIAALVATGGLVFNIGNTAGGGLGLNALLGLDATWGGILTALLAVGVFLSRRAGVALDRIVVALGVVMILVTGYVAVVSQPPVGEALRNVVLPEEVSFLVVTTLIGGTVGGYITYAGAHRVVDAGITGVENVKQISRSSVVSIVVTGVMRFLLFLAILGVVAGGAQLAGENLAAQAFQSAAGEVGLRLFGVILWAASVSSVIGAAYTSVSFLTTSRTAPRTRSLLTVAFILISAAVFTLLGQAPSTLLIVAGAVNGLILPLGFAVLLWVAWRRRDLLGGYEYPTWLAVLGTLVWLLTIWLGVQSLSGIAALWA</sequence>
<keyword evidence="4 6" id="KW-0472">Membrane</keyword>
<gene>
    <name evidence="7" type="ORF">KFL01_02020</name>
</gene>
<feature type="transmembrane region" description="Helical" evidence="6">
    <location>
        <begin position="236"/>
        <end position="258"/>
    </location>
</feature>
<feature type="transmembrane region" description="Helical" evidence="6">
    <location>
        <begin position="167"/>
        <end position="189"/>
    </location>
</feature>
<feature type="transmembrane region" description="Helical" evidence="6">
    <location>
        <begin position="279"/>
        <end position="308"/>
    </location>
</feature>
<evidence type="ECO:0000313" key="8">
    <source>
        <dbReference type="Proteomes" id="UP000321155"/>
    </source>
</evidence>
<feature type="transmembrane region" description="Helical" evidence="6">
    <location>
        <begin position="422"/>
        <end position="442"/>
    </location>
</feature>
<feature type="transmembrane region" description="Helical" evidence="6">
    <location>
        <begin position="328"/>
        <end position="352"/>
    </location>
</feature>